<dbReference type="EMBL" id="CAFBLP010000154">
    <property type="protein sequence ID" value="CAB4897268.1"/>
    <property type="molecule type" value="Genomic_DNA"/>
</dbReference>
<keyword evidence="2" id="KW-0963">Cytoplasm</keyword>
<sequence length="357" mass="37915">MRPNGTDASEGFSMARNNPLALGRDLAIDLGTANTLIYARGQGIVLNEPSVVAININDGRPVAVGLEAKRMMGRTPGHIKVVRPLKDGVIADFDVCEKMLRYFIQKVHASKWSKPRMVICVPSGITGVEQRAVQDAAEFAGARKPVHIIEEPMAAAIGADMPVHEPSGNMIVDIGGGTTEVAVISLGGIVTAQSVRVAGDELDEAILQYLKKEFSLAVGERTAEEIKIHMGSAWPLDEELTADIRGRDLISGLPRTLEITTEQVREAIAEPVSAIVDAVKTTLDKTPPELAADIMQQGITITGGGALLAGLDQRLSHETGMPIHIAAEPLFSVVIGSGRALENIDAMRGLLSQSGDD</sequence>
<dbReference type="GO" id="GO:0000902">
    <property type="term" value="P:cell morphogenesis"/>
    <property type="evidence" value="ECO:0007669"/>
    <property type="project" value="InterPro"/>
</dbReference>
<proteinExistence type="inferred from homology"/>
<evidence type="ECO:0000256" key="2">
    <source>
        <dbReference type="ARBA" id="ARBA00022490"/>
    </source>
</evidence>
<evidence type="ECO:0000256" key="3">
    <source>
        <dbReference type="ARBA" id="ARBA00022741"/>
    </source>
</evidence>
<dbReference type="GO" id="GO:0005524">
    <property type="term" value="F:ATP binding"/>
    <property type="evidence" value="ECO:0007669"/>
    <property type="project" value="UniProtKB-KW"/>
</dbReference>
<dbReference type="InterPro" id="IPR043129">
    <property type="entry name" value="ATPase_NBD"/>
</dbReference>
<organism evidence="7">
    <name type="scientific">freshwater metagenome</name>
    <dbReference type="NCBI Taxonomy" id="449393"/>
    <lineage>
        <taxon>unclassified sequences</taxon>
        <taxon>metagenomes</taxon>
        <taxon>ecological metagenomes</taxon>
    </lineage>
</organism>
<dbReference type="GO" id="GO:0008360">
    <property type="term" value="P:regulation of cell shape"/>
    <property type="evidence" value="ECO:0007669"/>
    <property type="project" value="UniProtKB-KW"/>
</dbReference>
<dbReference type="SUPFAM" id="SSF53067">
    <property type="entry name" value="Actin-like ATPase domain"/>
    <property type="match status" value="2"/>
</dbReference>
<dbReference type="InterPro" id="IPR004753">
    <property type="entry name" value="MreB"/>
</dbReference>
<dbReference type="GO" id="GO:0005737">
    <property type="term" value="C:cytoplasm"/>
    <property type="evidence" value="ECO:0007669"/>
    <property type="project" value="UniProtKB-SubCell"/>
</dbReference>
<gene>
    <name evidence="7" type="ORF">UFOPK3376_03219</name>
</gene>
<keyword evidence="3" id="KW-0547">Nucleotide-binding</keyword>
<keyword evidence="4" id="KW-0067">ATP-binding</keyword>
<dbReference type="PRINTS" id="PR01652">
    <property type="entry name" value="SHAPEPROTEIN"/>
</dbReference>
<comment type="similarity">
    <text evidence="6">Belongs to the FtsA/MreB family.</text>
</comment>
<dbReference type="InterPro" id="IPR056546">
    <property type="entry name" value="MreB_MamK-like"/>
</dbReference>
<dbReference type="NCBIfam" id="TIGR00904">
    <property type="entry name" value="mreB"/>
    <property type="match status" value="1"/>
</dbReference>
<evidence type="ECO:0000256" key="5">
    <source>
        <dbReference type="ARBA" id="ARBA00022960"/>
    </source>
</evidence>
<comment type="subcellular location">
    <subcellularLocation>
        <location evidence="1">Cytoplasm</location>
    </subcellularLocation>
</comment>
<reference evidence="7" key="1">
    <citation type="submission" date="2020-05" db="EMBL/GenBank/DDBJ databases">
        <authorList>
            <person name="Chiriac C."/>
            <person name="Salcher M."/>
            <person name="Ghai R."/>
            <person name="Kavagutti S V."/>
        </authorList>
    </citation>
    <scope>NUCLEOTIDE SEQUENCE</scope>
</reference>
<evidence type="ECO:0000256" key="6">
    <source>
        <dbReference type="ARBA" id="ARBA00023458"/>
    </source>
</evidence>
<dbReference type="PANTHER" id="PTHR42749:SF1">
    <property type="entry name" value="CELL SHAPE-DETERMINING PROTEIN MREB"/>
    <property type="match status" value="1"/>
</dbReference>
<evidence type="ECO:0000256" key="1">
    <source>
        <dbReference type="ARBA" id="ARBA00004496"/>
    </source>
</evidence>
<protein>
    <submittedName>
        <fullName evidence="7">Unannotated protein</fullName>
    </submittedName>
</protein>
<accession>A0A6J7FTA8</accession>
<dbReference type="PANTHER" id="PTHR42749">
    <property type="entry name" value="CELL SHAPE-DETERMINING PROTEIN MREB"/>
    <property type="match status" value="1"/>
</dbReference>
<keyword evidence="5" id="KW-0133">Cell shape</keyword>
<dbReference type="Gene3D" id="3.30.420.40">
    <property type="match status" value="2"/>
</dbReference>
<dbReference type="NCBIfam" id="NF010539">
    <property type="entry name" value="PRK13927.1"/>
    <property type="match status" value="1"/>
</dbReference>
<dbReference type="AlphaFoldDB" id="A0A6J7FTA8"/>
<evidence type="ECO:0000256" key="4">
    <source>
        <dbReference type="ARBA" id="ARBA00022840"/>
    </source>
</evidence>
<name>A0A6J7FTA8_9ZZZZ</name>
<dbReference type="HAMAP" id="MF_02207">
    <property type="entry name" value="MreB"/>
    <property type="match status" value="1"/>
</dbReference>
<dbReference type="Pfam" id="PF06723">
    <property type="entry name" value="MreB_Mbl"/>
    <property type="match status" value="1"/>
</dbReference>
<evidence type="ECO:0000313" key="7">
    <source>
        <dbReference type="EMBL" id="CAB4897268.1"/>
    </source>
</evidence>
<dbReference type="CDD" id="cd10225">
    <property type="entry name" value="ASKHA_NBD_MreB-like"/>
    <property type="match status" value="1"/>
</dbReference>